<sequence length="255" mass="28027">MKSTGSTTSSTTPCSSAAAIFRKLAASSLATLSLVACAPDPLAIPSPSRTVTRDQAIATAYAYTQVKWTPEPRHVRHGLDSDGILVHTPDSGLSEHGFSNGWWRSGEEMTGVAYQWGGFDTPRQFLNSLERGEFAGDISTAEKRRLGDDGTSADACGIDCSGFISRCWRLSRPHSTRELPSICQPLKAWAHLQAGDILLNDRHVLLFRSWGPDGKSIHCYEAGPFPVWRVNAARIPVAKLEREGYRPWRYEGIRP</sequence>
<keyword evidence="3" id="KW-1185">Reference proteome</keyword>
<dbReference type="SUPFAM" id="SSF54001">
    <property type="entry name" value="Cysteine proteinases"/>
    <property type="match status" value="1"/>
</dbReference>
<evidence type="ECO:0000313" key="3">
    <source>
        <dbReference type="Proteomes" id="UP001374893"/>
    </source>
</evidence>
<dbReference type="InterPro" id="IPR038765">
    <property type="entry name" value="Papain-like_cys_pep_sf"/>
</dbReference>
<feature type="chain" id="PRO_5046963869" evidence="1">
    <location>
        <begin position="39"/>
        <end position="255"/>
    </location>
</feature>
<accession>A0ABM7RIN4</accession>
<dbReference type="Gene3D" id="3.90.1720.10">
    <property type="entry name" value="endopeptidase domain like (from Nostoc punctiforme)"/>
    <property type="match status" value="1"/>
</dbReference>
<protein>
    <submittedName>
        <fullName evidence="2">NlpC/P60-like cell-wall peptidase</fullName>
    </submittedName>
</protein>
<dbReference type="EMBL" id="AP024702">
    <property type="protein sequence ID" value="BCX49604.1"/>
    <property type="molecule type" value="Genomic_DNA"/>
</dbReference>
<keyword evidence="1" id="KW-0732">Signal</keyword>
<feature type="signal peptide" evidence="1">
    <location>
        <begin position="1"/>
        <end position="38"/>
    </location>
</feature>
<reference evidence="2 3" key="1">
    <citation type="submission" date="2021-06" db="EMBL/GenBank/DDBJ databases">
        <title>Complete genome of Haloferula helveola possessing various polysaccharide degrading enzymes.</title>
        <authorList>
            <person name="Takami H."/>
            <person name="Huang C."/>
            <person name="Hamasaki K."/>
        </authorList>
    </citation>
    <scope>NUCLEOTIDE SEQUENCE [LARGE SCALE GENOMIC DNA]</scope>
    <source>
        <strain evidence="2 3">CN-1</strain>
    </source>
</reference>
<evidence type="ECO:0000256" key="1">
    <source>
        <dbReference type="SAM" id="SignalP"/>
    </source>
</evidence>
<organism evidence="2 3">
    <name type="scientific">Haloferula helveola</name>
    <dbReference type="NCBI Taxonomy" id="490095"/>
    <lineage>
        <taxon>Bacteria</taxon>
        <taxon>Pseudomonadati</taxon>
        <taxon>Verrucomicrobiota</taxon>
        <taxon>Verrucomicrobiia</taxon>
        <taxon>Verrucomicrobiales</taxon>
        <taxon>Verrucomicrobiaceae</taxon>
        <taxon>Haloferula</taxon>
    </lineage>
</organism>
<evidence type="ECO:0000313" key="2">
    <source>
        <dbReference type="EMBL" id="BCX49604.1"/>
    </source>
</evidence>
<gene>
    <name evidence="2" type="ORF">HAHE_35120</name>
</gene>
<dbReference type="Proteomes" id="UP001374893">
    <property type="component" value="Chromosome"/>
</dbReference>
<name>A0ABM7RIN4_9BACT</name>
<proteinExistence type="predicted"/>